<dbReference type="InterPro" id="IPR016156">
    <property type="entry name" value="FAD/NAD-linked_Rdtase_dimer_sf"/>
</dbReference>
<organism evidence="7 8">
    <name type="scientific">Amycolatopsis rubida</name>
    <dbReference type="NCBI Taxonomy" id="112413"/>
    <lineage>
        <taxon>Bacteria</taxon>
        <taxon>Bacillati</taxon>
        <taxon>Actinomycetota</taxon>
        <taxon>Actinomycetes</taxon>
        <taxon>Pseudonocardiales</taxon>
        <taxon>Pseudonocardiaceae</taxon>
        <taxon>Amycolatopsis</taxon>
    </lineage>
</organism>
<dbReference type="EMBL" id="JAAGNC010000095">
    <property type="protein sequence ID" value="NEC57980.1"/>
    <property type="molecule type" value="Genomic_DNA"/>
</dbReference>
<evidence type="ECO:0000256" key="3">
    <source>
        <dbReference type="ARBA" id="ARBA00022827"/>
    </source>
</evidence>
<comment type="caution">
    <text evidence="7">The sequence shown here is derived from an EMBL/GenBank/DDBJ whole genome shotgun (WGS) entry which is preliminary data.</text>
</comment>
<evidence type="ECO:0000259" key="5">
    <source>
        <dbReference type="Pfam" id="PF07992"/>
    </source>
</evidence>
<dbReference type="InterPro" id="IPR050446">
    <property type="entry name" value="FAD-oxidoreductase/Apoptosis"/>
</dbReference>
<name>A0ABX0BU86_9PSEU</name>
<dbReference type="PANTHER" id="PTHR43557:SF2">
    <property type="entry name" value="RIESKE DOMAIN-CONTAINING PROTEIN-RELATED"/>
    <property type="match status" value="1"/>
</dbReference>
<proteinExistence type="predicted"/>
<keyword evidence="4" id="KW-0560">Oxidoreductase</keyword>
<dbReference type="SUPFAM" id="SSF51905">
    <property type="entry name" value="FAD/NAD(P)-binding domain"/>
    <property type="match status" value="1"/>
</dbReference>
<keyword evidence="3" id="KW-0274">FAD</keyword>
<dbReference type="InterPro" id="IPR036188">
    <property type="entry name" value="FAD/NAD-bd_sf"/>
</dbReference>
<feature type="domain" description="FAD/NAD(P)-binding" evidence="5">
    <location>
        <begin position="7"/>
        <end position="302"/>
    </location>
</feature>
<evidence type="ECO:0000256" key="4">
    <source>
        <dbReference type="ARBA" id="ARBA00023002"/>
    </source>
</evidence>
<evidence type="ECO:0000259" key="6">
    <source>
        <dbReference type="Pfam" id="PF14759"/>
    </source>
</evidence>
<comment type="cofactor">
    <cofactor evidence="1">
        <name>FAD</name>
        <dbReference type="ChEBI" id="CHEBI:57692"/>
    </cofactor>
</comment>
<dbReference type="Pfam" id="PF07992">
    <property type="entry name" value="Pyr_redox_2"/>
    <property type="match status" value="1"/>
</dbReference>
<dbReference type="PANTHER" id="PTHR43557">
    <property type="entry name" value="APOPTOSIS-INDUCING FACTOR 1"/>
    <property type="match status" value="1"/>
</dbReference>
<dbReference type="InterPro" id="IPR028202">
    <property type="entry name" value="Reductase_C"/>
</dbReference>
<evidence type="ECO:0000256" key="1">
    <source>
        <dbReference type="ARBA" id="ARBA00001974"/>
    </source>
</evidence>
<dbReference type="RefSeq" id="WP_067581961.1">
    <property type="nucleotide sequence ID" value="NZ_JAAGNC010000095.1"/>
</dbReference>
<evidence type="ECO:0000313" key="8">
    <source>
        <dbReference type="Proteomes" id="UP000470404"/>
    </source>
</evidence>
<evidence type="ECO:0000256" key="2">
    <source>
        <dbReference type="ARBA" id="ARBA00022630"/>
    </source>
</evidence>
<gene>
    <name evidence="7" type="ORF">G3I59_20835</name>
</gene>
<dbReference type="SUPFAM" id="SSF55424">
    <property type="entry name" value="FAD/NAD-linked reductases, dimerisation (C-terminal) domain"/>
    <property type="match status" value="1"/>
</dbReference>
<evidence type="ECO:0000313" key="7">
    <source>
        <dbReference type="EMBL" id="NEC57980.1"/>
    </source>
</evidence>
<keyword evidence="2" id="KW-0285">Flavoprotein</keyword>
<dbReference type="Proteomes" id="UP000470404">
    <property type="component" value="Unassembled WGS sequence"/>
</dbReference>
<dbReference type="PRINTS" id="PR00411">
    <property type="entry name" value="PNDRDTASEI"/>
</dbReference>
<reference evidence="7 8" key="1">
    <citation type="submission" date="2020-01" db="EMBL/GenBank/DDBJ databases">
        <title>Insect and environment-associated Actinomycetes.</title>
        <authorList>
            <person name="Currrie C."/>
            <person name="Chevrette M."/>
            <person name="Carlson C."/>
            <person name="Stubbendieck R."/>
            <person name="Wendt-Pienkowski E."/>
        </authorList>
    </citation>
    <scope>NUCLEOTIDE SEQUENCE [LARGE SCALE GENOMIC DNA]</scope>
    <source>
        <strain evidence="7 8">SID8386</strain>
    </source>
</reference>
<dbReference type="Pfam" id="PF14759">
    <property type="entry name" value="Reductase_C"/>
    <property type="match status" value="1"/>
</dbReference>
<sequence>MSSPSAHTVVVGASVAGLGVAESLRASGYEGRITVLERDSEQPCDRPPLSKGFLLGEDAGIELPYAAMAATEGVEVLLGEEVTALRPDRNLVHTATGRTLTYSDLVVATGSRPRRLPVPGRDAVDIQVLRGRRDAMCLRARAAGARSAVIVGAGVLGLEIASSLRRLGVDVEVVTNLDVPLNPAFGKELAEFERVLLAAAGVGFRSNTSVRSYRPGPAGTTRVELETGAVLTADLVVEAVGAEPCTGWLAGSGLTVDDGIHCDASLQAAPHVYAAGDVCRWFNPRYGRSMRIEHWTNALDQAALAAQNIAGSEKQVLDGIPYFWSDHFGCHLQFAGTTTGHGVSGQRGADSLTVRYLDRTGREIGVLSVNDPRPILEHRRQPAAG</sequence>
<protein>
    <submittedName>
        <fullName evidence="7">Oxidoreductase</fullName>
    </submittedName>
</protein>
<dbReference type="PRINTS" id="PR00368">
    <property type="entry name" value="FADPNR"/>
</dbReference>
<dbReference type="Gene3D" id="3.30.390.30">
    <property type="match status" value="1"/>
</dbReference>
<dbReference type="Gene3D" id="3.50.50.60">
    <property type="entry name" value="FAD/NAD(P)-binding domain"/>
    <property type="match status" value="2"/>
</dbReference>
<accession>A0ABX0BU86</accession>
<feature type="domain" description="Reductase C-terminal" evidence="6">
    <location>
        <begin position="322"/>
        <end position="380"/>
    </location>
</feature>
<dbReference type="InterPro" id="IPR023753">
    <property type="entry name" value="FAD/NAD-binding_dom"/>
</dbReference>
<keyword evidence="8" id="KW-1185">Reference proteome</keyword>